<reference evidence="9 10" key="1">
    <citation type="journal article" date="2016" name="Biochim. Biophys. Acta">
        <title>Characterization of red-shifted phycobilisomes isolated from the chlorophyll f-containing cyanobacterium Halomicronema hongdechloris.</title>
        <authorList>
            <person name="Li Y."/>
            <person name="Lin Y."/>
            <person name="Garvey C.J."/>
            <person name="Birch D."/>
            <person name="Corkery R.W."/>
            <person name="Loughlin P.C."/>
            <person name="Scheer H."/>
            <person name="Willows R.D."/>
            <person name="Chen M."/>
        </authorList>
    </citation>
    <scope>NUCLEOTIDE SEQUENCE [LARGE SCALE GENOMIC DNA]</scope>
    <source>
        <strain evidence="9 10">C2206</strain>
    </source>
</reference>
<comment type="subcellular location">
    <subcellularLocation>
        <location evidence="1">Cell membrane</location>
        <topology evidence="1">Multi-pass membrane protein</topology>
    </subcellularLocation>
</comment>
<dbReference type="EMBL" id="CP021983">
    <property type="protein sequence ID" value="ASC72654.1"/>
    <property type="molecule type" value="Genomic_DNA"/>
</dbReference>
<gene>
    <name evidence="9" type="primary">yfhA</name>
    <name evidence="9" type="ORF">XM38_036120</name>
</gene>
<dbReference type="Proteomes" id="UP000191901">
    <property type="component" value="Chromosome"/>
</dbReference>
<feature type="transmembrane region" description="Helical" evidence="8">
    <location>
        <begin position="125"/>
        <end position="143"/>
    </location>
</feature>
<evidence type="ECO:0000256" key="5">
    <source>
        <dbReference type="ARBA" id="ARBA00022692"/>
    </source>
</evidence>
<feature type="transmembrane region" description="Helical" evidence="8">
    <location>
        <begin position="149"/>
        <end position="169"/>
    </location>
</feature>
<feature type="transmembrane region" description="Helical" evidence="8">
    <location>
        <begin position="226"/>
        <end position="244"/>
    </location>
</feature>
<dbReference type="InterPro" id="IPR037294">
    <property type="entry name" value="ABC_BtuC-like"/>
</dbReference>
<keyword evidence="3" id="KW-0813">Transport</keyword>
<accession>A0A1Z3HQQ4</accession>
<dbReference type="PANTHER" id="PTHR30472">
    <property type="entry name" value="FERRIC ENTEROBACTIN TRANSPORT SYSTEM PERMEASE PROTEIN"/>
    <property type="match status" value="1"/>
</dbReference>
<name>A0A1Z3HQQ4_9CYAN</name>
<dbReference type="STRING" id="1641165.XM38_16420"/>
<sequence>MSHSLTPQTFLPLVMTSAKPWLSIRLRRFPISFRVDRRVPIVLVLLAFVALTSLVFNVSQGEYPVPPLQVVKTILGLPANPDYAFVINTLRLPRALVALLVGMGLATAGTILQGLTRNPLAAPEIIGINSGASLVAVAFIVLLPGIAVGWLPVAAFLGGLGAAIAIYLLAWKQGSSPVRLILVGIGLTALTGSLTSLMITFGEIYAVSQALVWLTGSVYGRSWEHLWPLLPWLVVFMPLALVLARDLDTLNLGDHLAQGLGSRVEWTRSLLLLCTVALAGTSVATAGTIGFVGLMAPHLARQFVGPSHAGLMPVAALTGACIVELADLAGRLLFAPIELPCGVITAVIGAPYFLWLLYRNS</sequence>
<evidence type="ECO:0000256" key="1">
    <source>
        <dbReference type="ARBA" id="ARBA00004651"/>
    </source>
</evidence>
<dbReference type="Gene3D" id="1.10.3470.10">
    <property type="entry name" value="ABC transporter involved in vitamin B12 uptake, BtuC"/>
    <property type="match status" value="1"/>
</dbReference>
<evidence type="ECO:0000256" key="6">
    <source>
        <dbReference type="ARBA" id="ARBA00022989"/>
    </source>
</evidence>
<evidence type="ECO:0000313" key="9">
    <source>
        <dbReference type="EMBL" id="ASC72654.1"/>
    </source>
</evidence>
<keyword evidence="5 8" id="KW-0812">Transmembrane</keyword>
<keyword evidence="6 8" id="KW-1133">Transmembrane helix</keyword>
<evidence type="ECO:0000256" key="8">
    <source>
        <dbReference type="SAM" id="Phobius"/>
    </source>
</evidence>
<dbReference type="InterPro" id="IPR000522">
    <property type="entry name" value="ABC_transptr_permease_BtuC"/>
</dbReference>
<feature type="transmembrane region" description="Helical" evidence="8">
    <location>
        <begin position="181"/>
        <end position="206"/>
    </location>
</feature>
<evidence type="ECO:0000256" key="2">
    <source>
        <dbReference type="ARBA" id="ARBA00007935"/>
    </source>
</evidence>
<keyword evidence="4" id="KW-1003">Cell membrane</keyword>
<dbReference type="PANTHER" id="PTHR30472:SF24">
    <property type="entry name" value="FERRIC ENTEROBACTIN TRANSPORT SYSTEM PERMEASE PROTEIN FEPG"/>
    <property type="match status" value="1"/>
</dbReference>
<dbReference type="AlphaFoldDB" id="A0A1Z3HQQ4"/>
<feature type="transmembrane region" description="Helical" evidence="8">
    <location>
        <begin position="95"/>
        <end position="113"/>
    </location>
</feature>
<dbReference type="GO" id="GO:0005886">
    <property type="term" value="C:plasma membrane"/>
    <property type="evidence" value="ECO:0007669"/>
    <property type="project" value="UniProtKB-SubCell"/>
</dbReference>
<dbReference type="SUPFAM" id="SSF81345">
    <property type="entry name" value="ABC transporter involved in vitamin B12 uptake, BtuC"/>
    <property type="match status" value="1"/>
</dbReference>
<feature type="transmembrane region" description="Helical" evidence="8">
    <location>
        <begin position="39"/>
        <end position="58"/>
    </location>
</feature>
<protein>
    <submittedName>
        <fullName evidence="9">Siderophore transport system permease protein YfhA</fullName>
    </submittedName>
</protein>
<evidence type="ECO:0000256" key="3">
    <source>
        <dbReference type="ARBA" id="ARBA00022448"/>
    </source>
</evidence>
<dbReference type="Pfam" id="PF01032">
    <property type="entry name" value="FecCD"/>
    <property type="match status" value="1"/>
</dbReference>
<evidence type="ECO:0000313" key="10">
    <source>
        <dbReference type="Proteomes" id="UP000191901"/>
    </source>
</evidence>
<comment type="similarity">
    <text evidence="2">Belongs to the binding-protein-dependent transport system permease family. FecCD subfamily.</text>
</comment>
<keyword evidence="10" id="KW-1185">Reference proteome</keyword>
<evidence type="ECO:0000256" key="7">
    <source>
        <dbReference type="ARBA" id="ARBA00023136"/>
    </source>
</evidence>
<dbReference type="CDD" id="cd06550">
    <property type="entry name" value="TM_ABC_iron-siderophores_like"/>
    <property type="match status" value="1"/>
</dbReference>
<feature type="transmembrane region" description="Helical" evidence="8">
    <location>
        <begin position="270"/>
        <end position="296"/>
    </location>
</feature>
<dbReference type="FunFam" id="1.10.3470.10:FF:000001">
    <property type="entry name" value="Vitamin B12 ABC transporter permease BtuC"/>
    <property type="match status" value="1"/>
</dbReference>
<dbReference type="KEGG" id="hhg:XM38_036120"/>
<dbReference type="GO" id="GO:0033214">
    <property type="term" value="P:siderophore-iron import into cell"/>
    <property type="evidence" value="ECO:0007669"/>
    <property type="project" value="TreeGrafter"/>
</dbReference>
<evidence type="ECO:0000256" key="4">
    <source>
        <dbReference type="ARBA" id="ARBA00022475"/>
    </source>
</evidence>
<proteinExistence type="inferred from homology"/>
<keyword evidence="7 8" id="KW-0472">Membrane</keyword>
<dbReference type="GO" id="GO:0022857">
    <property type="term" value="F:transmembrane transporter activity"/>
    <property type="evidence" value="ECO:0007669"/>
    <property type="project" value="InterPro"/>
</dbReference>
<feature type="transmembrane region" description="Helical" evidence="8">
    <location>
        <begin position="333"/>
        <end position="358"/>
    </location>
</feature>
<organism evidence="9 10">
    <name type="scientific">Halomicronema hongdechloris C2206</name>
    <dbReference type="NCBI Taxonomy" id="1641165"/>
    <lineage>
        <taxon>Bacteria</taxon>
        <taxon>Bacillati</taxon>
        <taxon>Cyanobacteriota</taxon>
        <taxon>Cyanophyceae</taxon>
        <taxon>Nodosilineales</taxon>
        <taxon>Nodosilineaceae</taxon>
        <taxon>Halomicronema</taxon>
    </lineage>
</organism>